<dbReference type="InterPro" id="IPR037050">
    <property type="entry name" value="DUF1254_sf"/>
</dbReference>
<proteinExistence type="predicted"/>
<dbReference type="PANTHER" id="PTHR36509:SF3">
    <property type="entry name" value="SIGNAL PEPTIDE PROTEIN"/>
    <property type="match status" value="1"/>
</dbReference>
<dbReference type="Proteomes" id="UP001432046">
    <property type="component" value="Chromosome"/>
</dbReference>
<dbReference type="PANTHER" id="PTHR36509">
    <property type="entry name" value="BLL3101 PROTEIN"/>
    <property type="match status" value="1"/>
</dbReference>
<dbReference type="Gene3D" id="2.60.120.600">
    <property type="entry name" value="Domain of unknown function DUF1214, C-terminal domain"/>
    <property type="match status" value="1"/>
</dbReference>
<dbReference type="Pfam" id="PF06863">
    <property type="entry name" value="DUF1254"/>
    <property type="match status" value="1"/>
</dbReference>
<feature type="domain" description="DUF1254" evidence="3">
    <location>
        <begin position="77"/>
        <end position="196"/>
    </location>
</feature>
<keyword evidence="6" id="KW-1185">Reference proteome</keyword>
<evidence type="ECO:0000259" key="3">
    <source>
        <dbReference type="Pfam" id="PF06863"/>
    </source>
</evidence>
<dbReference type="InterPro" id="IPR010679">
    <property type="entry name" value="DUF1254"/>
</dbReference>
<dbReference type="AlphaFoldDB" id="A0A973W4L7"/>
<dbReference type="EMBL" id="CP147711">
    <property type="protein sequence ID" value="WXC83064.1"/>
    <property type="molecule type" value="Genomic_DNA"/>
</dbReference>
<feature type="signal peptide" evidence="1">
    <location>
        <begin position="1"/>
        <end position="20"/>
    </location>
</feature>
<feature type="chain" id="PRO_5037516271" evidence="1">
    <location>
        <begin position="21"/>
        <end position="475"/>
    </location>
</feature>
<organism evidence="4">
    <name type="scientific">Bradyrhizobium septentrionale</name>
    <dbReference type="NCBI Taxonomy" id="1404411"/>
    <lineage>
        <taxon>Bacteria</taxon>
        <taxon>Pseudomonadati</taxon>
        <taxon>Pseudomonadota</taxon>
        <taxon>Alphaproteobacteria</taxon>
        <taxon>Hyphomicrobiales</taxon>
        <taxon>Nitrobacteraceae</taxon>
        <taxon>Bradyrhizobium</taxon>
    </lineage>
</organism>
<sequence length="475" mass="52049">MRRLLTAGVALVLSIVAAQAQTPDDIAARNVHRRAVEAVIWAMPAVNYDLMLQEMLSKTAGKVGQAIYWGRPLDWHNQTLTPNPDALYFMVFFNTKDGPVVLDLPSGDANGSFNGNIVTVWQMPLEDAGLLGADKGKGGKYLILPPGYTGKAPDGYIALQSDTFGGYMLLRSNLRSHGADDVVRSIAYGKQLKIYPLAQADNPPPTVFTDVKDIGYDSTIRYDSSFFEHLDRIVQNEPWLQPDRAMIDPLKTVGIEKGKPFSPSDAIKALLTSAAREAGALLEAKYDAGLPPFFSETSRWTLPAPADLVKAAQEAYADPDVYPIDNRGMAYSYAYIGIKRLGAGQFYLISIRDKDGRPFEGGGTYRLTVPPNAPVEQYWSVTAYDRQTHALIKNMSRASRSSQIADMQKNADGSVDVYFAPAAPAGKEANWVPTDPARKFELMFRAYAPTKALFDHGWTLPDVERLAATVGGSTR</sequence>
<dbReference type="Gene3D" id="2.60.40.1610">
    <property type="entry name" value="Domain of unknown function DUF1254"/>
    <property type="match status" value="1"/>
</dbReference>
<reference evidence="5" key="3">
    <citation type="submission" date="2024-03" db="EMBL/GenBank/DDBJ databases">
        <authorList>
            <person name="Bromfield E.S.P."/>
            <person name="Cloutier S."/>
        </authorList>
    </citation>
    <scope>NUCLEOTIDE SEQUENCE</scope>
    <source>
        <strain evidence="5">5S5</strain>
    </source>
</reference>
<reference evidence="5" key="2">
    <citation type="journal article" date="2021" name="Int. J. Syst. Evol. Microbiol.">
        <title>Bradyrhizobium septentrionale sp. nov. (sv. septentrionale) and Bradyrhizobium quebecense sp. nov. (sv. septentrionale) associated with legumes native to Canada possess rearranged symbiosis genes and numerous insertion sequences.</title>
        <authorList>
            <person name="Bromfield E.S.P."/>
            <person name="Cloutier S."/>
        </authorList>
    </citation>
    <scope>NUCLEOTIDE SEQUENCE</scope>
    <source>
        <strain evidence="5">5S5</strain>
    </source>
</reference>
<evidence type="ECO:0000313" key="4">
    <source>
        <dbReference type="EMBL" id="NVI47050.1"/>
    </source>
</evidence>
<gene>
    <name evidence="4" type="ORF">HAP48_029650</name>
    <name evidence="5" type="ORF">WDK88_16490</name>
</gene>
<evidence type="ECO:0000313" key="6">
    <source>
        <dbReference type="Proteomes" id="UP001432046"/>
    </source>
</evidence>
<keyword evidence="1" id="KW-0732">Signal</keyword>
<protein>
    <submittedName>
        <fullName evidence="4">DUF1254 domain-containing protein</fullName>
    </submittedName>
</protein>
<evidence type="ECO:0000313" key="5">
    <source>
        <dbReference type="EMBL" id="WXC83064.1"/>
    </source>
</evidence>
<reference evidence="4" key="1">
    <citation type="submission" date="2020-06" db="EMBL/GenBank/DDBJ databases">
        <title>Whole Genome Sequence of Bradyrhizobium sp. Strain 1S1.</title>
        <authorList>
            <person name="Bromfield E.S.P."/>
            <person name="Cloutier S."/>
        </authorList>
    </citation>
    <scope>NUCLEOTIDE SEQUENCE [LARGE SCALE GENOMIC DNA]</scope>
    <source>
        <strain evidence="4">1S1</strain>
    </source>
</reference>
<dbReference type="InterPro" id="IPR037049">
    <property type="entry name" value="DUF1214_C_sf"/>
</dbReference>
<feature type="domain" description="DUF1214" evidence="2">
    <location>
        <begin position="345"/>
        <end position="450"/>
    </location>
</feature>
<evidence type="ECO:0000259" key="2">
    <source>
        <dbReference type="Pfam" id="PF06742"/>
    </source>
</evidence>
<dbReference type="EMBL" id="JAAOLE020000001">
    <property type="protein sequence ID" value="NVI47050.1"/>
    <property type="molecule type" value="Genomic_DNA"/>
</dbReference>
<dbReference type="RefSeq" id="WP_166206923.1">
    <property type="nucleotide sequence ID" value="NZ_CP088285.1"/>
</dbReference>
<dbReference type="InterPro" id="IPR010621">
    <property type="entry name" value="DUF1214"/>
</dbReference>
<dbReference type="Pfam" id="PF06742">
    <property type="entry name" value="DUF1214"/>
    <property type="match status" value="1"/>
</dbReference>
<dbReference type="SUPFAM" id="SSF160935">
    <property type="entry name" value="VPA0735-like"/>
    <property type="match status" value="1"/>
</dbReference>
<dbReference type="Gene3D" id="1.10.3360.10">
    <property type="entry name" value="VPA0735-like domain"/>
    <property type="match status" value="1"/>
</dbReference>
<evidence type="ECO:0000256" key="1">
    <source>
        <dbReference type="SAM" id="SignalP"/>
    </source>
</evidence>
<name>A0A973W4L7_9BRAD</name>
<accession>A0A973W4L7</accession>